<sequence length="190" mass="21981">MDFDEIIEKQIDGLPKKLVPFLEPASPTSGMERTWPYFAYAYERAFEVMAKEYCRVYPGQSYLLVPLVQLARHSMELALKNALHKCNAVYNEDLPTDKHYLLPLYDRLNSFLILRGIILEGDQWSKLVRKVLVHVDQVDSTGMVFRYPTDRTGAPYDPFEIDIEALIIAHHHVTLLADATVTMLDDMDRY</sequence>
<dbReference type="Proteomes" id="UP000822331">
    <property type="component" value="Unassembled WGS sequence"/>
</dbReference>
<evidence type="ECO:0000313" key="4">
    <source>
        <dbReference type="Proteomes" id="UP000822331"/>
    </source>
</evidence>
<proteinExistence type="predicted"/>
<evidence type="ECO:0008006" key="5">
    <source>
        <dbReference type="Google" id="ProtNLM"/>
    </source>
</evidence>
<evidence type="ECO:0000313" key="3">
    <source>
        <dbReference type="Proteomes" id="UP000663912"/>
    </source>
</evidence>
<organism evidence="2 3">
    <name type="scientific">Agrobacterium rubi</name>
    <dbReference type="NCBI Taxonomy" id="28099"/>
    <lineage>
        <taxon>Bacteria</taxon>
        <taxon>Pseudomonadati</taxon>
        <taxon>Pseudomonadota</taxon>
        <taxon>Alphaproteobacteria</taxon>
        <taxon>Hyphomicrobiales</taxon>
        <taxon>Rhizobiaceae</taxon>
        <taxon>Rhizobium/Agrobacterium group</taxon>
        <taxon>Agrobacterium</taxon>
    </lineage>
</organism>
<keyword evidence="2" id="KW-0614">Plasmid</keyword>
<dbReference type="KEGG" id="arui:G6M88_23990"/>
<geneLocation type="plasmid" evidence="2 3">
    <name>pW2_73_2</name>
</geneLocation>
<reference evidence="1 4" key="1">
    <citation type="journal article" date="2020" name="Science">
        <title>Unexpected conservation and global transmission of agrobacterial virulence plasmids.</title>
        <authorList>
            <person name="Weisberg A.J."/>
            <person name="Davis E.W. 2nd"/>
            <person name="Tabima J."/>
            <person name="Belcher M.S."/>
            <person name="Miller M."/>
            <person name="Kuo C.H."/>
            <person name="Loper J.E."/>
            <person name="Grunwald N.J."/>
            <person name="Putnam M.L."/>
            <person name="Chang J.H."/>
        </authorList>
    </citation>
    <scope>NUCLEOTIDE SEQUENCE [LARGE SCALE GENOMIC DNA]</scope>
    <source>
        <strain evidence="1 4">A19/93</strain>
    </source>
</reference>
<keyword evidence="4" id="KW-1185">Reference proteome</keyword>
<gene>
    <name evidence="1" type="ORF">G6L72_23685</name>
    <name evidence="2" type="ORF">G6M88_23990</name>
</gene>
<dbReference type="AlphaFoldDB" id="A0AAE7UTB6"/>
<accession>A0AAE7UTB6</accession>
<dbReference type="RefSeq" id="WP_065699084.1">
    <property type="nucleotide sequence ID" value="NZ_CP049209.1"/>
</dbReference>
<name>A0AAE7UTB6_9HYPH</name>
<dbReference type="Proteomes" id="UP000663912">
    <property type="component" value="Plasmid pW2_73_2"/>
</dbReference>
<dbReference type="EMBL" id="CP049209">
    <property type="protein sequence ID" value="QTG03522.1"/>
    <property type="molecule type" value="Genomic_DNA"/>
</dbReference>
<reference evidence="2" key="2">
    <citation type="submission" date="2020-02" db="EMBL/GenBank/DDBJ databases">
        <title>Unexpected conservation and global transmission of agrobacterial virulence plasmids.</title>
        <authorList>
            <person name="Weisberg A.J."/>
            <person name="Davis E.W. II"/>
            <person name="Tabima J.R."/>
            <person name="Belcher M.S."/>
            <person name="Miller M."/>
            <person name="Kuo C.-H."/>
            <person name="Loper J.E."/>
            <person name="Grunwald N.J."/>
            <person name="Putnam M.L."/>
            <person name="Chang J.H."/>
        </authorList>
    </citation>
    <scope>NUCLEOTIDE SEQUENCE</scope>
    <source>
        <strain evidence="2">W2/73</strain>
        <plasmid evidence="2">pW2_73_2</plasmid>
    </source>
</reference>
<evidence type="ECO:0000313" key="2">
    <source>
        <dbReference type="EMBL" id="QTG03522.1"/>
    </source>
</evidence>
<dbReference type="EMBL" id="JAAMCP010000016">
    <property type="protein sequence ID" value="NTF39700.1"/>
    <property type="molecule type" value="Genomic_DNA"/>
</dbReference>
<evidence type="ECO:0000313" key="1">
    <source>
        <dbReference type="EMBL" id="NTF39700.1"/>
    </source>
</evidence>
<protein>
    <recommendedName>
        <fullName evidence="5">HEPN domain-containing protein</fullName>
    </recommendedName>
</protein>